<name>A0A086Y8B2_9RHOB</name>
<dbReference type="Gene3D" id="3.30.70.360">
    <property type="match status" value="1"/>
</dbReference>
<dbReference type="EMBL" id="JGYG01000003">
    <property type="protein sequence ID" value="KFI30512.1"/>
    <property type="molecule type" value="Genomic_DNA"/>
</dbReference>
<comment type="caution">
    <text evidence="1">The sequence shown here is derived from an EMBL/GenBank/DDBJ whole genome shotgun (WGS) entry which is preliminary data.</text>
</comment>
<organism evidence="1 2">
    <name type="scientific">Haematobacter massiliensis</name>
    <dbReference type="NCBI Taxonomy" id="195105"/>
    <lineage>
        <taxon>Bacteria</taxon>
        <taxon>Pseudomonadati</taxon>
        <taxon>Pseudomonadota</taxon>
        <taxon>Alphaproteobacteria</taxon>
        <taxon>Rhodobacterales</taxon>
        <taxon>Paracoccaceae</taxon>
        <taxon>Haematobacter</taxon>
    </lineage>
</organism>
<dbReference type="AlphaFoldDB" id="A0A086Y8B2"/>
<accession>A0A086Y8B2</accession>
<reference evidence="1 2" key="1">
    <citation type="submission" date="2014-03" db="EMBL/GenBank/DDBJ databases">
        <title>Genome of Haematobacter massiliensis CCUG 47968.</title>
        <authorList>
            <person name="Wang D."/>
            <person name="Wang G."/>
        </authorList>
    </citation>
    <scope>NUCLEOTIDE SEQUENCE [LARGE SCALE GENOMIC DNA]</scope>
    <source>
        <strain evidence="1 2">CCUG 47968</strain>
    </source>
</reference>
<dbReference type="Pfam" id="PF07687">
    <property type="entry name" value="M20_dimer"/>
    <property type="match status" value="1"/>
</dbReference>
<dbReference type="InterPro" id="IPR050072">
    <property type="entry name" value="Peptidase_M20A"/>
</dbReference>
<dbReference type="GO" id="GO:0016787">
    <property type="term" value="F:hydrolase activity"/>
    <property type="evidence" value="ECO:0007669"/>
    <property type="project" value="InterPro"/>
</dbReference>
<proteinExistence type="predicted"/>
<dbReference type="Gene3D" id="3.40.630.10">
    <property type="entry name" value="Zn peptidases"/>
    <property type="match status" value="1"/>
</dbReference>
<gene>
    <name evidence="1" type="ORF">CN97_13255</name>
</gene>
<protein>
    <submittedName>
        <fullName evidence="1">Peptidase M20</fullName>
    </submittedName>
</protein>
<keyword evidence="2" id="KW-1185">Reference proteome</keyword>
<evidence type="ECO:0000313" key="1">
    <source>
        <dbReference type="EMBL" id="KFI30512.1"/>
    </source>
</evidence>
<dbReference type="SUPFAM" id="SSF53187">
    <property type="entry name" value="Zn-dependent exopeptidases"/>
    <property type="match status" value="1"/>
</dbReference>
<dbReference type="STRING" id="195105.CN97_13255"/>
<dbReference type="Pfam" id="PF01546">
    <property type="entry name" value="Peptidase_M20"/>
    <property type="match status" value="1"/>
</dbReference>
<dbReference type="InterPro" id="IPR002933">
    <property type="entry name" value="Peptidase_M20"/>
</dbReference>
<dbReference type="PANTHER" id="PTHR43808:SF17">
    <property type="entry name" value="PEPTIDASE M20"/>
    <property type="match status" value="1"/>
</dbReference>
<dbReference type="InterPro" id="IPR036264">
    <property type="entry name" value="Bact_exopeptidase_dim_dom"/>
</dbReference>
<dbReference type="PANTHER" id="PTHR43808">
    <property type="entry name" value="ACETYLORNITHINE DEACETYLASE"/>
    <property type="match status" value="1"/>
</dbReference>
<dbReference type="SUPFAM" id="SSF55031">
    <property type="entry name" value="Bacterial exopeptidase dimerisation domain"/>
    <property type="match status" value="1"/>
</dbReference>
<evidence type="ECO:0000313" key="2">
    <source>
        <dbReference type="Proteomes" id="UP000028826"/>
    </source>
</evidence>
<sequence length="406" mass="42867">MPLTDAARIIALPAFARAAAVLRRDHDRFVEDLVALTEIPAPPFKEARRAEVYRDLMIQHGLHDVKLDGIGNVTGLRPGRAPGRKGMVVASAHLDTVFPEGTDTTVRREGTKLFAPGVGDDTRGLAALLAFMRALDAAGIETAEDILFVADVGEEGQGDLSGIRHLFAEGEYRDRIGAFFTFDGPEMGKLVTSAIGSHRYRVTFRGPGGHSLNAFGTVSPAYAMAGLVAGMGQIEVPETPRTTFSCSVFGGGSSINAIPEEVWVEIDLRSASPEELAKLDARMRALVEEAVAAENARRETRSGSITAEVKQIGNRPAGATPEDAAIVEACKAALRAHGLDFVTAASSTDANIPMSLGIPAVMIGTGGHGDRYHSVDEWIDVEPEASSKGLSTGLAALIAVAGLMEE</sequence>
<dbReference type="RefSeq" id="WP_035709128.1">
    <property type="nucleotide sequence ID" value="NZ_CAMIFG010000099.1"/>
</dbReference>
<dbReference type="Proteomes" id="UP000028826">
    <property type="component" value="Unassembled WGS sequence"/>
</dbReference>
<dbReference type="InterPro" id="IPR011650">
    <property type="entry name" value="Peptidase_M20_dimer"/>
</dbReference>
<dbReference type="eggNOG" id="COG0624">
    <property type="taxonomic scope" value="Bacteria"/>
</dbReference>
<dbReference type="OrthoDB" id="9776600at2"/>